<dbReference type="InterPro" id="IPR001633">
    <property type="entry name" value="EAL_dom"/>
</dbReference>
<dbReference type="InterPro" id="IPR035919">
    <property type="entry name" value="EAL_sf"/>
</dbReference>
<evidence type="ECO:0000259" key="3">
    <source>
        <dbReference type="PROSITE" id="PS50883"/>
    </source>
</evidence>
<dbReference type="Pfam" id="PF00563">
    <property type="entry name" value="EAL"/>
    <property type="match status" value="1"/>
</dbReference>
<evidence type="ECO:0000313" key="6">
    <source>
        <dbReference type="Proteomes" id="UP000588051"/>
    </source>
</evidence>
<dbReference type="InterPro" id="IPR043128">
    <property type="entry name" value="Rev_trsase/Diguanyl_cyclase"/>
</dbReference>
<dbReference type="Gene3D" id="3.40.50.2300">
    <property type="match status" value="1"/>
</dbReference>
<dbReference type="Proteomes" id="UP000588051">
    <property type="component" value="Unassembled WGS sequence"/>
</dbReference>
<dbReference type="RefSeq" id="WP_176802958.1">
    <property type="nucleotide sequence ID" value="NZ_JABXYJ010000004.1"/>
</dbReference>
<dbReference type="PROSITE" id="PS50110">
    <property type="entry name" value="RESPONSE_REGULATORY"/>
    <property type="match status" value="1"/>
</dbReference>
<dbReference type="CDD" id="cd01948">
    <property type="entry name" value="EAL"/>
    <property type="match status" value="1"/>
</dbReference>
<dbReference type="SUPFAM" id="SSF141868">
    <property type="entry name" value="EAL domain-like"/>
    <property type="match status" value="1"/>
</dbReference>
<accession>A0A850QNN6</accession>
<feature type="domain" description="EAL" evidence="3">
    <location>
        <begin position="485"/>
        <end position="738"/>
    </location>
</feature>
<feature type="modified residue" description="4-aspartylphosphate" evidence="1">
    <location>
        <position position="83"/>
    </location>
</feature>
<dbReference type="SMART" id="SM00052">
    <property type="entry name" value="EAL"/>
    <property type="match status" value="1"/>
</dbReference>
<evidence type="ECO:0000259" key="2">
    <source>
        <dbReference type="PROSITE" id="PS50110"/>
    </source>
</evidence>
<dbReference type="PANTHER" id="PTHR33121:SF70">
    <property type="entry name" value="SIGNALING PROTEIN YKOW"/>
    <property type="match status" value="1"/>
</dbReference>
<dbReference type="PROSITE" id="PS50887">
    <property type="entry name" value="GGDEF"/>
    <property type="match status" value="1"/>
</dbReference>
<dbReference type="InterPro" id="IPR000160">
    <property type="entry name" value="GGDEF_dom"/>
</dbReference>
<evidence type="ECO:0000259" key="4">
    <source>
        <dbReference type="PROSITE" id="PS50887"/>
    </source>
</evidence>
<dbReference type="GO" id="GO:0071111">
    <property type="term" value="F:cyclic-guanylate-specific phosphodiesterase activity"/>
    <property type="evidence" value="ECO:0007669"/>
    <property type="project" value="InterPro"/>
</dbReference>
<dbReference type="NCBIfam" id="TIGR00254">
    <property type="entry name" value="GGDEF"/>
    <property type="match status" value="1"/>
</dbReference>
<keyword evidence="6" id="KW-1185">Reference proteome</keyword>
<dbReference type="InterPro" id="IPR021800">
    <property type="entry name" value="DUF3369"/>
</dbReference>
<dbReference type="Pfam" id="PF00990">
    <property type="entry name" value="GGDEF"/>
    <property type="match status" value="1"/>
</dbReference>
<dbReference type="GO" id="GO:0000160">
    <property type="term" value="P:phosphorelay signal transduction system"/>
    <property type="evidence" value="ECO:0007669"/>
    <property type="project" value="InterPro"/>
</dbReference>
<dbReference type="SMART" id="SM00267">
    <property type="entry name" value="GGDEF"/>
    <property type="match status" value="1"/>
</dbReference>
<protein>
    <submittedName>
        <fullName evidence="5">EAL domain-containing protein</fullName>
    </submittedName>
</protein>
<keyword evidence="1" id="KW-0597">Phosphoprotein</keyword>
<feature type="domain" description="Response regulatory" evidence="2">
    <location>
        <begin position="28"/>
        <end position="152"/>
    </location>
</feature>
<evidence type="ECO:0000313" key="5">
    <source>
        <dbReference type="EMBL" id="NVO77676.1"/>
    </source>
</evidence>
<dbReference type="Pfam" id="PF11849">
    <property type="entry name" value="DUF3369"/>
    <property type="match status" value="1"/>
</dbReference>
<name>A0A850QNN6_9BURK</name>
<comment type="caution">
    <text evidence="5">The sequence shown here is derived from an EMBL/GenBank/DDBJ whole genome shotgun (WGS) entry which is preliminary data.</text>
</comment>
<dbReference type="InterPro" id="IPR029787">
    <property type="entry name" value="Nucleotide_cyclase"/>
</dbReference>
<dbReference type="AlphaFoldDB" id="A0A850QNN6"/>
<reference evidence="5 6" key="1">
    <citation type="submission" date="2020-06" db="EMBL/GenBank/DDBJ databases">
        <authorList>
            <person name="Qiu C."/>
            <person name="Liu Z."/>
        </authorList>
    </citation>
    <scope>NUCLEOTIDE SEQUENCE [LARGE SCALE GENOMIC DNA]</scope>
    <source>
        <strain evidence="5 6">EM 1</strain>
    </source>
</reference>
<proteinExistence type="predicted"/>
<dbReference type="EMBL" id="JABXYJ010000004">
    <property type="protein sequence ID" value="NVO77676.1"/>
    <property type="molecule type" value="Genomic_DNA"/>
</dbReference>
<dbReference type="Gene3D" id="3.20.20.450">
    <property type="entry name" value="EAL domain"/>
    <property type="match status" value="1"/>
</dbReference>
<dbReference type="SUPFAM" id="SSF55073">
    <property type="entry name" value="Nucleotide cyclase"/>
    <property type="match status" value="1"/>
</dbReference>
<dbReference type="InterPro" id="IPR050706">
    <property type="entry name" value="Cyclic-di-GMP_PDE-like"/>
</dbReference>
<dbReference type="PANTHER" id="PTHR33121">
    <property type="entry name" value="CYCLIC DI-GMP PHOSPHODIESTERASE PDEF"/>
    <property type="match status" value="1"/>
</dbReference>
<dbReference type="Gene3D" id="3.30.70.270">
    <property type="match status" value="1"/>
</dbReference>
<dbReference type="InterPro" id="IPR001789">
    <property type="entry name" value="Sig_transdc_resp-reg_receiver"/>
</dbReference>
<feature type="domain" description="GGDEF" evidence="4">
    <location>
        <begin position="349"/>
        <end position="476"/>
    </location>
</feature>
<evidence type="ECO:0000256" key="1">
    <source>
        <dbReference type="PROSITE-ProRule" id="PRU00169"/>
    </source>
</evidence>
<dbReference type="PROSITE" id="PS50883">
    <property type="entry name" value="EAL"/>
    <property type="match status" value="1"/>
</dbReference>
<sequence>MSDDNDEALFIEEDTHAHAPPLQERYWKIAIVDDDEDVHKTTCLALQFSHILQRPLKFIHTYSKEETRRVFSTESDIAVILLDVLMETEQAGLELVSYIRDELKWHDTRIILRTGQPGYAPEEDAIRDYDINDYKTKSELTRKKLLTSLTAAIRSYEQIRMIDASRRGLQQIIESSATFAFDHGVQAFAAGVITQIAALCGVPPEGLLCAQGEPEEENRIQQFNVVASAGQYSHLMNCSIHDIAHPGIRDALHYVLTRHEPLFTEYSMTLYFSGRDKRPLAAYIDLPYALSEINRNLLEVFCSNIGVCLDNLNLVNQLKNHAYRDQLLSLPNRVRFIEEINVCIYQKSPHQMLALIDIDDFAEMNDVLGHHYGDLLLKAVADRLRQQLGQNIFLARISGDVFGLLGEEQQLLPERLKALFATPFSFEETTHAVSSSIGMVALDGYEGDGAEALKDARIALKRSKTIQRGTHTLFSRQMGIEIRERATLMQHLHKAFDAGRLFLMYQPQLDLRSGRLTGLEALIRWRIDNGELMPPNEFIPLAEYSGLIVSLGAWVIRTACFAMRRLQQMGIALDTMAVNVSVVQFRQDDFVNHVRQALEDSGLSPHNLELEMTESVTMEGSRIFEQHLHTLRQMGVNIAIDDFGTGFSSLSYLEKLPVNKLKIDRAFVRQIDTPDGPKIAELIQQLGQKLGLQVIAEGIETRHHWDTLLHMGCEQGQGFFIAHPMPEEALAAWIQAHQSSTKDEKKGTV</sequence>
<gene>
    <name evidence="5" type="ORF">HV832_07505</name>
</gene>
<dbReference type="SUPFAM" id="SSF52172">
    <property type="entry name" value="CheY-like"/>
    <property type="match status" value="1"/>
</dbReference>
<dbReference type="InterPro" id="IPR011006">
    <property type="entry name" value="CheY-like_superfamily"/>
</dbReference>
<dbReference type="CDD" id="cd01949">
    <property type="entry name" value="GGDEF"/>
    <property type="match status" value="1"/>
</dbReference>
<organism evidence="5 6">
    <name type="scientific">Undibacterium oligocarboniphilum</name>
    <dbReference type="NCBI Taxonomy" id="666702"/>
    <lineage>
        <taxon>Bacteria</taxon>
        <taxon>Pseudomonadati</taxon>
        <taxon>Pseudomonadota</taxon>
        <taxon>Betaproteobacteria</taxon>
        <taxon>Burkholderiales</taxon>
        <taxon>Oxalobacteraceae</taxon>
        <taxon>Undibacterium</taxon>
    </lineage>
</organism>